<gene>
    <name evidence="1" type="ORF">GM418_22470</name>
</gene>
<name>A0A6I6JTE8_9BACT</name>
<organism evidence="1 2">
    <name type="scientific">Maribellus comscasis</name>
    <dbReference type="NCBI Taxonomy" id="2681766"/>
    <lineage>
        <taxon>Bacteria</taxon>
        <taxon>Pseudomonadati</taxon>
        <taxon>Bacteroidota</taxon>
        <taxon>Bacteroidia</taxon>
        <taxon>Marinilabiliales</taxon>
        <taxon>Prolixibacteraceae</taxon>
        <taxon>Maribellus</taxon>
    </lineage>
</organism>
<dbReference type="EMBL" id="CP046401">
    <property type="protein sequence ID" value="QGY46325.1"/>
    <property type="molecule type" value="Genomic_DNA"/>
</dbReference>
<dbReference type="AlphaFoldDB" id="A0A6I6JTE8"/>
<sequence length="142" mass="16925">MHSKINFSGLIKWLGSTEMFARPSKKLPGKWLLFEFYHEPENELIHISKDQLKAENFFWEIEFDGNENYSHNTNLDVPLISKIVDGTWSRTRNFITLVHPNNFRDNVEFQFAIERENLKLLKKDALGRIEFFGFFQRELAKE</sequence>
<proteinExistence type="predicted"/>
<keyword evidence="2" id="KW-1185">Reference proteome</keyword>
<dbReference type="Proteomes" id="UP000428260">
    <property type="component" value="Chromosome"/>
</dbReference>
<evidence type="ECO:0000313" key="1">
    <source>
        <dbReference type="EMBL" id="QGY46325.1"/>
    </source>
</evidence>
<evidence type="ECO:0000313" key="2">
    <source>
        <dbReference type="Proteomes" id="UP000428260"/>
    </source>
</evidence>
<accession>A0A6I6JTE8</accession>
<protein>
    <submittedName>
        <fullName evidence="1">Uncharacterized protein</fullName>
    </submittedName>
</protein>
<dbReference type="RefSeq" id="WP_158869462.1">
    <property type="nucleotide sequence ID" value="NZ_CP046401.1"/>
</dbReference>
<dbReference type="KEGG" id="mcos:GM418_22470"/>
<reference evidence="1 2" key="1">
    <citation type="submission" date="2019-11" db="EMBL/GenBank/DDBJ databases">
        <authorList>
            <person name="Zheng R.K."/>
            <person name="Sun C.M."/>
        </authorList>
    </citation>
    <scope>NUCLEOTIDE SEQUENCE [LARGE SCALE GENOMIC DNA]</scope>
    <source>
        <strain evidence="1 2">WC007</strain>
    </source>
</reference>